<evidence type="ECO:0000256" key="1">
    <source>
        <dbReference type="SAM" id="MobiDB-lite"/>
    </source>
</evidence>
<name>A0A1W1VF67_9DEIO</name>
<dbReference type="STRING" id="695939.SAMN00790413_01253"/>
<reference evidence="2 3" key="1">
    <citation type="submission" date="2017-04" db="EMBL/GenBank/DDBJ databases">
        <authorList>
            <person name="Afonso C.L."/>
            <person name="Miller P.J."/>
            <person name="Scott M.A."/>
            <person name="Spackman E."/>
            <person name="Goraichik I."/>
            <person name="Dimitrov K.M."/>
            <person name="Suarez D.L."/>
            <person name="Swayne D.E."/>
        </authorList>
    </citation>
    <scope>NUCLEOTIDE SEQUENCE [LARGE SCALE GENOMIC DNA]</scope>
    <source>
        <strain evidence="2 3">KR-140</strain>
    </source>
</reference>
<keyword evidence="3" id="KW-1185">Reference proteome</keyword>
<proteinExistence type="predicted"/>
<dbReference type="EMBL" id="FWWU01000009">
    <property type="protein sequence ID" value="SMB91701.1"/>
    <property type="molecule type" value="Genomic_DNA"/>
</dbReference>
<evidence type="ECO:0000313" key="2">
    <source>
        <dbReference type="EMBL" id="SMB91701.1"/>
    </source>
</evidence>
<dbReference type="AlphaFoldDB" id="A0A1W1VF67"/>
<accession>A0A1W1VF67</accession>
<sequence>MKLGPAFQGGPLQRMKGGLALRVNSPQNGSGARKAKNLSEQEFSRPQCHEGLANVIFIC</sequence>
<gene>
    <name evidence="2" type="ORF">SAMN00790413_01253</name>
</gene>
<dbReference type="Proteomes" id="UP000192582">
    <property type="component" value="Unassembled WGS sequence"/>
</dbReference>
<feature type="region of interest" description="Disordered" evidence="1">
    <location>
        <begin position="1"/>
        <end position="42"/>
    </location>
</feature>
<organism evidence="2 3">
    <name type="scientific">Deinococcus hopiensis KR-140</name>
    <dbReference type="NCBI Taxonomy" id="695939"/>
    <lineage>
        <taxon>Bacteria</taxon>
        <taxon>Thermotogati</taxon>
        <taxon>Deinococcota</taxon>
        <taxon>Deinococci</taxon>
        <taxon>Deinococcales</taxon>
        <taxon>Deinococcaceae</taxon>
        <taxon>Deinococcus</taxon>
    </lineage>
</organism>
<evidence type="ECO:0000313" key="3">
    <source>
        <dbReference type="Proteomes" id="UP000192582"/>
    </source>
</evidence>
<protein>
    <submittedName>
        <fullName evidence="2">Uncharacterized protein</fullName>
    </submittedName>
</protein>